<name>A0ABP8HWD7_9GAMM</name>
<evidence type="ECO:0000313" key="4">
    <source>
        <dbReference type="EMBL" id="GAA4345909.1"/>
    </source>
</evidence>
<dbReference type="SUPFAM" id="SSF56601">
    <property type="entry name" value="beta-lactamase/transpeptidase-like"/>
    <property type="match status" value="1"/>
</dbReference>
<accession>A0ABP8HWD7</accession>
<dbReference type="InterPro" id="IPR012338">
    <property type="entry name" value="Beta-lactam/transpept-like"/>
</dbReference>
<reference evidence="5" key="1">
    <citation type="journal article" date="2019" name="Int. J. Syst. Evol. Microbiol.">
        <title>The Global Catalogue of Microorganisms (GCM) 10K type strain sequencing project: providing services to taxonomists for standard genome sequencing and annotation.</title>
        <authorList>
            <consortium name="The Broad Institute Genomics Platform"/>
            <consortium name="The Broad Institute Genome Sequencing Center for Infectious Disease"/>
            <person name="Wu L."/>
            <person name="Ma J."/>
        </authorList>
    </citation>
    <scope>NUCLEOTIDE SEQUENCE [LARGE SCALE GENOMIC DNA]</scope>
    <source>
        <strain evidence="5">JCM 17727</strain>
    </source>
</reference>
<dbReference type="PANTHER" id="PTHR46825:SF7">
    <property type="entry name" value="D-ALANYL-D-ALANINE CARBOXYPEPTIDASE"/>
    <property type="match status" value="1"/>
</dbReference>
<keyword evidence="4" id="KW-0378">Hydrolase</keyword>
<feature type="domain" description="Peptidase S12 Pab87-related C-terminal" evidence="3">
    <location>
        <begin position="469"/>
        <end position="538"/>
    </location>
</feature>
<feature type="chain" id="PRO_5045082504" evidence="1">
    <location>
        <begin position="37"/>
        <end position="555"/>
    </location>
</feature>
<dbReference type="InterPro" id="IPR050491">
    <property type="entry name" value="AmpC-like"/>
</dbReference>
<gene>
    <name evidence="4" type="ORF">GCM10023150_06730</name>
</gene>
<dbReference type="InterPro" id="IPR021860">
    <property type="entry name" value="Peptidase_S12_Pab87-rel_C"/>
</dbReference>
<keyword evidence="1" id="KW-0732">Signal</keyword>
<dbReference type="Pfam" id="PF00144">
    <property type="entry name" value="Beta-lactamase"/>
    <property type="match status" value="1"/>
</dbReference>
<organism evidence="4 5">
    <name type="scientific">Kangiella taiwanensis</name>
    <dbReference type="NCBI Taxonomy" id="1079179"/>
    <lineage>
        <taxon>Bacteria</taxon>
        <taxon>Pseudomonadati</taxon>
        <taxon>Pseudomonadota</taxon>
        <taxon>Gammaproteobacteria</taxon>
        <taxon>Kangiellales</taxon>
        <taxon>Kangiellaceae</taxon>
        <taxon>Kangiella</taxon>
    </lineage>
</organism>
<evidence type="ECO:0000259" key="2">
    <source>
        <dbReference type="Pfam" id="PF00144"/>
    </source>
</evidence>
<evidence type="ECO:0000313" key="5">
    <source>
        <dbReference type="Proteomes" id="UP001501294"/>
    </source>
</evidence>
<feature type="signal peptide" evidence="1">
    <location>
        <begin position="1"/>
        <end position="36"/>
    </location>
</feature>
<dbReference type="RefSeq" id="WP_223577005.1">
    <property type="nucleotide sequence ID" value="NZ_BAABFU010000001.1"/>
</dbReference>
<dbReference type="GO" id="GO:0016787">
    <property type="term" value="F:hydrolase activity"/>
    <property type="evidence" value="ECO:0007669"/>
    <property type="project" value="UniProtKB-KW"/>
</dbReference>
<protein>
    <submittedName>
        <fullName evidence="4">Serine hydrolase domain-containing protein</fullName>
    </submittedName>
</protein>
<feature type="domain" description="Beta-lactamase-related" evidence="2">
    <location>
        <begin position="52"/>
        <end position="352"/>
    </location>
</feature>
<comment type="caution">
    <text evidence="4">The sequence shown here is derived from an EMBL/GenBank/DDBJ whole genome shotgun (WGS) entry which is preliminary data.</text>
</comment>
<dbReference type="Gene3D" id="3.40.710.10">
    <property type="entry name" value="DD-peptidase/beta-lactamase superfamily"/>
    <property type="match status" value="1"/>
</dbReference>
<proteinExistence type="predicted"/>
<sequence length="555" mass="62084">MNKERTVTSRLLKLKKAFTITAMSAMLLSTSSVATAKVNQSTLAEQLDPYFEALAENNRLLGSMALYKGNEKLYSTTLEVAGDGVEKNNTELKYKTGSITKTFTAALVFQLIEEKKLSLQTKLSSYYPKVANAERITIGQMLNHQSGIHSYTDDPNFIKYHMSLQDKSFLIDKIRSFEADFEPGEKTAYSNSNYLLLGYILEQIEEKSYAEQLEARIFKPLGMTNTLLGEAINPDNGEAFSYQLNDGKWQEVPQWDMSVAYSAGALVSTTDDLNLFITGLFNGKLISASSLEQMIELEDGFGKGIFGVKYELEGAELQGYWHNGGIESFISHLAYYPEKDLSVVVLTNGMDYDIRQVYQTMLDAYFGKGVDVPEFGQAVELDAELLKPLVGDYESGTHPLDISISLLDGQLYAQATGQGGFPLTALSEDRFEFSRAGIEIRFDRENDQFEIKQGGRADVFLKVEKESSKKAIEVPLERLKQYVGTYQSDDFPLDIEVILKEQGLYAQATGQSAFPLTPVDQKTFSFKLADIVIEFDVKNRQLTITQRGVPHILTK</sequence>
<dbReference type="EMBL" id="BAABFU010000001">
    <property type="protein sequence ID" value="GAA4345909.1"/>
    <property type="molecule type" value="Genomic_DNA"/>
</dbReference>
<dbReference type="PANTHER" id="PTHR46825">
    <property type="entry name" value="D-ALANYL-D-ALANINE-CARBOXYPEPTIDASE/ENDOPEPTIDASE AMPH"/>
    <property type="match status" value="1"/>
</dbReference>
<dbReference type="InterPro" id="IPR001466">
    <property type="entry name" value="Beta-lactam-related"/>
</dbReference>
<keyword evidence="5" id="KW-1185">Reference proteome</keyword>
<dbReference type="Pfam" id="PF11954">
    <property type="entry name" value="DUF3471"/>
    <property type="match status" value="1"/>
</dbReference>
<dbReference type="Proteomes" id="UP001501294">
    <property type="component" value="Unassembled WGS sequence"/>
</dbReference>
<evidence type="ECO:0000256" key="1">
    <source>
        <dbReference type="SAM" id="SignalP"/>
    </source>
</evidence>
<evidence type="ECO:0000259" key="3">
    <source>
        <dbReference type="Pfam" id="PF11954"/>
    </source>
</evidence>